<keyword evidence="2" id="KW-0813">Transport</keyword>
<keyword evidence="7" id="KW-1185">Reference proteome</keyword>
<dbReference type="Gene3D" id="3.40.50.300">
    <property type="entry name" value="P-loop containing nucleotide triphosphate hydrolases"/>
    <property type="match status" value="1"/>
</dbReference>
<protein>
    <submittedName>
        <fullName evidence="6">ABC-2 type transport system ATP-binding protein</fullName>
    </submittedName>
</protein>
<evidence type="ECO:0000313" key="6">
    <source>
        <dbReference type="EMBL" id="MBP2020883.1"/>
    </source>
</evidence>
<comment type="similarity">
    <text evidence="1">Belongs to the ABC transporter superfamily.</text>
</comment>
<evidence type="ECO:0000259" key="5">
    <source>
        <dbReference type="PROSITE" id="PS50893"/>
    </source>
</evidence>
<evidence type="ECO:0000256" key="2">
    <source>
        <dbReference type="ARBA" id="ARBA00022448"/>
    </source>
</evidence>
<name>A0ABS4JZD3_9CLOT</name>
<dbReference type="SMART" id="SM00382">
    <property type="entry name" value="AAA"/>
    <property type="match status" value="1"/>
</dbReference>
<gene>
    <name evidence="6" type="ORF">J2Z44_000667</name>
</gene>
<evidence type="ECO:0000313" key="7">
    <source>
        <dbReference type="Proteomes" id="UP001519308"/>
    </source>
</evidence>
<feature type="domain" description="ABC transporter" evidence="5">
    <location>
        <begin position="5"/>
        <end position="235"/>
    </location>
</feature>
<proteinExistence type="inferred from homology"/>
<dbReference type="SUPFAM" id="SSF52540">
    <property type="entry name" value="P-loop containing nucleoside triphosphate hydrolases"/>
    <property type="match status" value="1"/>
</dbReference>
<reference evidence="6 7" key="1">
    <citation type="submission" date="2021-03" db="EMBL/GenBank/DDBJ databases">
        <title>Genomic Encyclopedia of Type Strains, Phase IV (KMG-IV): sequencing the most valuable type-strain genomes for metagenomic binning, comparative biology and taxonomic classification.</title>
        <authorList>
            <person name="Goeker M."/>
        </authorList>
    </citation>
    <scope>NUCLEOTIDE SEQUENCE [LARGE SCALE GENOMIC DNA]</scope>
    <source>
        <strain evidence="6 7">DSM 28650</strain>
    </source>
</reference>
<dbReference type="InterPro" id="IPR027417">
    <property type="entry name" value="P-loop_NTPase"/>
</dbReference>
<dbReference type="InterPro" id="IPR025302">
    <property type="entry name" value="DrrA1/2-like_C"/>
</dbReference>
<dbReference type="PROSITE" id="PS00211">
    <property type="entry name" value="ABC_TRANSPORTER_1"/>
    <property type="match status" value="1"/>
</dbReference>
<dbReference type="InterPro" id="IPR003593">
    <property type="entry name" value="AAA+_ATPase"/>
</dbReference>
<evidence type="ECO:0000256" key="1">
    <source>
        <dbReference type="ARBA" id="ARBA00005417"/>
    </source>
</evidence>
<dbReference type="PANTHER" id="PTHR43335">
    <property type="entry name" value="ABC TRANSPORTER, ATP-BINDING PROTEIN"/>
    <property type="match status" value="1"/>
</dbReference>
<evidence type="ECO:0000256" key="3">
    <source>
        <dbReference type="ARBA" id="ARBA00022741"/>
    </source>
</evidence>
<accession>A0ABS4JZD3</accession>
<dbReference type="Proteomes" id="UP001519308">
    <property type="component" value="Unassembled WGS sequence"/>
</dbReference>
<dbReference type="Pfam" id="PF13732">
    <property type="entry name" value="DrrA1-3_C"/>
    <property type="match status" value="1"/>
</dbReference>
<dbReference type="Pfam" id="PF00005">
    <property type="entry name" value="ABC_tran"/>
    <property type="match status" value="1"/>
</dbReference>
<dbReference type="InterPro" id="IPR017871">
    <property type="entry name" value="ABC_transporter-like_CS"/>
</dbReference>
<organism evidence="6 7">
    <name type="scientific">Clostridium punense</name>
    <dbReference type="NCBI Taxonomy" id="1054297"/>
    <lineage>
        <taxon>Bacteria</taxon>
        <taxon>Bacillati</taxon>
        <taxon>Bacillota</taxon>
        <taxon>Clostridia</taxon>
        <taxon>Eubacteriales</taxon>
        <taxon>Clostridiaceae</taxon>
        <taxon>Clostridium</taxon>
    </lineage>
</organism>
<sequence>MISMLRVENLTKKYGNFQVLDGISFEVKRGSIYGFLGPNGAGKTTTMNILSGLIGFNGGDIYLNGQSFEKNKRQLLKKVGYLPQSPVFYGYMTAVEYLTFIGKLGGLENRKIKARIEEILHIVKLTDSAKRRIGGYSGGMKQRLGLAAALFNNPELVFLDEPTSALDPEGRMEVLDFIEGLKKSETTVFFSTHILSDIERVCDEVSILNQGKILVSDKLDNLKNKYIQPIFDIEFEENIRELESNLKSIPWIEKTVVKDNKANIYVHDIIKAKQELLGIIAKENNPVVSYNLRKSDLEDIFIRLVNNDDDL</sequence>
<dbReference type="InterPro" id="IPR003439">
    <property type="entry name" value="ABC_transporter-like_ATP-bd"/>
</dbReference>
<comment type="caution">
    <text evidence="6">The sequence shown here is derived from an EMBL/GenBank/DDBJ whole genome shotgun (WGS) entry which is preliminary data.</text>
</comment>
<evidence type="ECO:0000256" key="4">
    <source>
        <dbReference type="ARBA" id="ARBA00022840"/>
    </source>
</evidence>
<dbReference type="EMBL" id="JAGGLL010000004">
    <property type="protein sequence ID" value="MBP2020883.1"/>
    <property type="molecule type" value="Genomic_DNA"/>
</dbReference>
<keyword evidence="4 6" id="KW-0067">ATP-binding</keyword>
<dbReference type="PROSITE" id="PS50893">
    <property type="entry name" value="ABC_TRANSPORTER_2"/>
    <property type="match status" value="1"/>
</dbReference>
<keyword evidence="3" id="KW-0547">Nucleotide-binding</keyword>
<dbReference type="PANTHER" id="PTHR43335:SF4">
    <property type="entry name" value="ABC TRANSPORTER, ATP-BINDING PROTEIN"/>
    <property type="match status" value="1"/>
</dbReference>
<dbReference type="GO" id="GO:0005524">
    <property type="term" value="F:ATP binding"/>
    <property type="evidence" value="ECO:0007669"/>
    <property type="project" value="UniProtKB-KW"/>
</dbReference>